<keyword evidence="3" id="KW-1185">Reference proteome</keyword>
<dbReference type="OrthoDB" id="482707at2"/>
<keyword evidence="1" id="KW-0732">Signal</keyword>
<protein>
    <submittedName>
        <fullName evidence="2">Uncharacterized protein DUF4360</fullName>
    </submittedName>
</protein>
<dbReference type="RefSeq" id="WP_106324822.1">
    <property type="nucleotide sequence ID" value="NZ_BOMO01000141.1"/>
</dbReference>
<organism evidence="2 3">
    <name type="scientific">Actinoplanes italicus</name>
    <dbReference type="NCBI Taxonomy" id="113567"/>
    <lineage>
        <taxon>Bacteria</taxon>
        <taxon>Bacillati</taxon>
        <taxon>Actinomycetota</taxon>
        <taxon>Actinomycetes</taxon>
        <taxon>Micromonosporales</taxon>
        <taxon>Micromonosporaceae</taxon>
        <taxon>Actinoplanes</taxon>
    </lineage>
</organism>
<feature type="signal peptide" evidence="1">
    <location>
        <begin position="1"/>
        <end position="21"/>
    </location>
</feature>
<proteinExistence type="predicted"/>
<evidence type="ECO:0000256" key="1">
    <source>
        <dbReference type="SAM" id="SignalP"/>
    </source>
</evidence>
<sequence length="211" mass="22810">MLNAIAAGAMMLSSLSAPVTGSGMHVVAPPDDMTVSVVYANGSGCKPGTAAVEVSPDKRAFTVTYSAFTAQVGPEAKPTDFRKNCQLGLNVNVPPGYTYAIAQADYRGYARLEQGASASQRAFYYFQGMSHTTETNRSFHGFMDDTWQETDLVEVESLTWHPCGAKRYLNVNTDLRVKGGNSPKGTTSFITMDSSDMSLTTIFRVTWAECP</sequence>
<dbReference type="AlphaFoldDB" id="A0A2T0K3U6"/>
<accession>A0A2T0K3U6</accession>
<dbReference type="Proteomes" id="UP000239415">
    <property type="component" value="Unassembled WGS sequence"/>
</dbReference>
<evidence type="ECO:0000313" key="2">
    <source>
        <dbReference type="EMBL" id="PRX17540.1"/>
    </source>
</evidence>
<gene>
    <name evidence="2" type="ORF">CLV67_11532</name>
</gene>
<dbReference type="EMBL" id="PVMZ01000015">
    <property type="protein sequence ID" value="PRX17540.1"/>
    <property type="molecule type" value="Genomic_DNA"/>
</dbReference>
<dbReference type="PANTHER" id="PTHR38847">
    <property type="match status" value="1"/>
</dbReference>
<feature type="chain" id="PRO_5039311664" evidence="1">
    <location>
        <begin position="22"/>
        <end position="211"/>
    </location>
</feature>
<dbReference type="InterPro" id="IPR025649">
    <property type="entry name" value="DUF4360"/>
</dbReference>
<name>A0A2T0K3U6_9ACTN</name>
<dbReference type="Pfam" id="PF14273">
    <property type="entry name" value="DUF4360"/>
    <property type="match status" value="1"/>
</dbReference>
<comment type="caution">
    <text evidence="2">The sequence shown here is derived from an EMBL/GenBank/DDBJ whole genome shotgun (WGS) entry which is preliminary data.</text>
</comment>
<dbReference type="PANTHER" id="PTHR38847:SF1">
    <property type="entry name" value="PSEUDOURIDINE SYNTHASE RSUA_RLUA-LIKE DOMAIN-CONTAINING PROTEIN"/>
    <property type="match status" value="1"/>
</dbReference>
<reference evidence="2 3" key="1">
    <citation type="submission" date="2018-03" db="EMBL/GenBank/DDBJ databases">
        <title>Genomic Encyclopedia of Archaeal and Bacterial Type Strains, Phase II (KMG-II): from individual species to whole genera.</title>
        <authorList>
            <person name="Goeker M."/>
        </authorList>
    </citation>
    <scope>NUCLEOTIDE SEQUENCE [LARGE SCALE GENOMIC DNA]</scope>
    <source>
        <strain evidence="2 3">DSM 43146</strain>
    </source>
</reference>
<evidence type="ECO:0000313" key="3">
    <source>
        <dbReference type="Proteomes" id="UP000239415"/>
    </source>
</evidence>